<sequence length="128" mass="14427">MTADFTITGFPPHTLTITEVDGALTYTLTCDGVTDTCRAWQECLDTDCDRDVLEWSEEDGDDEPEAHGIRHRNLDMGWSTPLDECWLVGHPDWPEPARELQLGPGVYRVVHRYEAGGDYFVLSVVGNR</sequence>
<accession>A0ABY5Z6X0</accession>
<reference evidence="1" key="1">
    <citation type="submission" date="2021-04" db="EMBL/GenBank/DDBJ databases">
        <title>Biosynthetic gene clusters of Dactylosporangioum roseum.</title>
        <authorList>
            <person name="Hartkoorn R.C."/>
            <person name="Beaudoing E."/>
            <person name="Hot D."/>
            <person name="Moureu S."/>
        </authorList>
    </citation>
    <scope>NUCLEOTIDE SEQUENCE</scope>
    <source>
        <strain evidence="1">NRRL B-16295</strain>
    </source>
</reference>
<organism evidence="1 2">
    <name type="scientific">Dactylosporangium roseum</name>
    <dbReference type="NCBI Taxonomy" id="47989"/>
    <lineage>
        <taxon>Bacteria</taxon>
        <taxon>Bacillati</taxon>
        <taxon>Actinomycetota</taxon>
        <taxon>Actinomycetes</taxon>
        <taxon>Micromonosporales</taxon>
        <taxon>Micromonosporaceae</taxon>
        <taxon>Dactylosporangium</taxon>
    </lineage>
</organism>
<proteinExistence type="predicted"/>
<gene>
    <name evidence="1" type="ORF">Drose_05785</name>
</gene>
<dbReference type="Proteomes" id="UP001058271">
    <property type="component" value="Chromosome"/>
</dbReference>
<keyword evidence="2" id="KW-1185">Reference proteome</keyword>
<dbReference type="EMBL" id="CP073721">
    <property type="protein sequence ID" value="UWZ37781.1"/>
    <property type="molecule type" value="Genomic_DNA"/>
</dbReference>
<evidence type="ECO:0000313" key="2">
    <source>
        <dbReference type="Proteomes" id="UP001058271"/>
    </source>
</evidence>
<name>A0ABY5Z6X0_9ACTN</name>
<evidence type="ECO:0000313" key="1">
    <source>
        <dbReference type="EMBL" id="UWZ37781.1"/>
    </source>
</evidence>
<protein>
    <submittedName>
        <fullName evidence="1">Uncharacterized protein</fullName>
    </submittedName>
</protein>
<dbReference type="RefSeq" id="WP_260727144.1">
    <property type="nucleotide sequence ID" value="NZ_BAAABS010000033.1"/>
</dbReference>